<accession>A0A0M3K8W4</accession>
<dbReference type="GO" id="GO:0036064">
    <property type="term" value="C:ciliary basal body"/>
    <property type="evidence" value="ECO:0007669"/>
    <property type="project" value="TreeGrafter"/>
</dbReference>
<gene>
    <name evidence="2" type="ORF">ASIM_LOCUS16812</name>
</gene>
<dbReference type="InterPro" id="IPR028796">
    <property type="entry name" value="BBS8"/>
</dbReference>
<dbReference type="InterPro" id="IPR011990">
    <property type="entry name" value="TPR-like_helical_dom_sf"/>
</dbReference>
<dbReference type="InterPro" id="IPR019734">
    <property type="entry name" value="TPR_rpt"/>
</dbReference>
<dbReference type="PANTHER" id="PTHR44177">
    <property type="entry name" value="TETRATRICOPEPTIDE REPEAT PROTEIN 8"/>
    <property type="match status" value="1"/>
</dbReference>
<sequence length="101" mass="11463">MASRCFRLAMSADANHAESVCNLAVLQMRDGKLEQSRALFLSAIQKGPHLFEPHFNLALLTYQLGQFNESRSLVMKALEIFPDHIYSKTLLGHIEQLYTIL</sequence>
<feature type="repeat" description="TPR" evidence="1">
    <location>
        <begin position="51"/>
        <end position="84"/>
    </location>
</feature>
<dbReference type="OrthoDB" id="421121at2759"/>
<organism evidence="4">
    <name type="scientific">Anisakis simplex</name>
    <name type="common">Herring worm</name>
    <dbReference type="NCBI Taxonomy" id="6269"/>
    <lineage>
        <taxon>Eukaryota</taxon>
        <taxon>Metazoa</taxon>
        <taxon>Ecdysozoa</taxon>
        <taxon>Nematoda</taxon>
        <taxon>Chromadorea</taxon>
        <taxon>Rhabditida</taxon>
        <taxon>Spirurina</taxon>
        <taxon>Ascaridomorpha</taxon>
        <taxon>Ascaridoidea</taxon>
        <taxon>Anisakidae</taxon>
        <taxon>Anisakis</taxon>
        <taxon>Anisakis simplex complex</taxon>
    </lineage>
</organism>
<name>A0A0M3K8W4_ANISI</name>
<dbReference type="SMART" id="SM00028">
    <property type="entry name" value="TPR"/>
    <property type="match status" value="2"/>
</dbReference>
<dbReference type="AlphaFoldDB" id="A0A0M3K8W4"/>
<keyword evidence="3" id="KW-1185">Reference proteome</keyword>
<reference evidence="4" key="1">
    <citation type="submission" date="2017-02" db="UniProtKB">
        <authorList>
            <consortium name="WormBaseParasite"/>
        </authorList>
    </citation>
    <scope>IDENTIFICATION</scope>
</reference>
<dbReference type="GO" id="GO:0034464">
    <property type="term" value="C:BBSome"/>
    <property type="evidence" value="ECO:0007669"/>
    <property type="project" value="InterPro"/>
</dbReference>
<dbReference type="SUPFAM" id="SSF48452">
    <property type="entry name" value="TPR-like"/>
    <property type="match status" value="1"/>
</dbReference>
<dbReference type="Gene3D" id="1.25.40.10">
    <property type="entry name" value="Tetratricopeptide repeat domain"/>
    <property type="match status" value="1"/>
</dbReference>
<dbReference type="GO" id="GO:1905515">
    <property type="term" value="P:non-motile cilium assembly"/>
    <property type="evidence" value="ECO:0007669"/>
    <property type="project" value="InterPro"/>
</dbReference>
<dbReference type="GO" id="GO:0097730">
    <property type="term" value="C:non-motile cilium"/>
    <property type="evidence" value="ECO:0007669"/>
    <property type="project" value="TreeGrafter"/>
</dbReference>
<reference evidence="2 3" key="2">
    <citation type="submission" date="2018-11" db="EMBL/GenBank/DDBJ databases">
        <authorList>
            <consortium name="Pathogen Informatics"/>
        </authorList>
    </citation>
    <scope>NUCLEOTIDE SEQUENCE [LARGE SCALE GENOMIC DNA]</scope>
</reference>
<dbReference type="PANTHER" id="PTHR44177:SF1">
    <property type="entry name" value="TETRATRICOPEPTIDE REPEAT PROTEIN 8"/>
    <property type="match status" value="1"/>
</dbReference>
<keyword evidence="1" id="KW-0802">TPR repeat</keyword>
<dbReference type="WBParaSite" id="ASIM_0001740501-mRNA-1">
    <property type="protein sequence ID" value="ASIM_0001740501-mRNA-1"/>
    <property type="gene ID" value="ASIM_0001740501"/>
</dbReference>
<proteinExistence type="predicted"/>
<dbReference type="PROSITE" id="PS50005">
    <property type="entry name" value="TPR"/>
    <property type="match status" value="1"/>
</dbReference>
<protein>
    <submittedName>
        <fullName evidence="4">TPR_REGION domain-containing protein</fullName>
    </submittedName>
</protein>
<evidence type="ECO:0000313" key="3">
    <source>
        <dbReference type="Proteomes" id="UP000267096"/>
    </source>
</evidence>
<evidence type="ECO:0000313" key="2">
    <source>
        <dbReference type="EMBL" id="VDK58767.1"/>
    </source>
</evidence>
<evidence type="ECO:0000313" key="4">
    <source>
        <dbReference type="WBParaSite" id="ASIM_0001740501-mRNA-1"/>
    </source>
</evidence>
<evidence type="ECO:0000256" key="1">
    <source>
        <dbReference type="PROSITE-ProRule" id="PRU00339"/>
    </source>
</evidence>
<dbReference type="Pfam" id="PF13181">
    <property type="entry name" value="TPR_8"/>
    <property type="match status" value="1"/>
</dbReference>
<dbReference type="Proteomes" id="UP000267096">
    <property type="component" value="Unassembled WGS sequence"/>
</dbReference>
<dbReference type="EMBL" id="UYRR01033437">
    <property type="protein sequence ID" value="VDK58767.1"/>
    <property type="molecule type" value="Genomic_DNA"/>
</dbReference>